<dbReference type="GO" id="GO:0042276">
    <property type="term" value="P:error-prone translesion synthesis"/>
    <property type="evidence" value="ECO:0007669"/>
    <property type="project" value="TreeGrafter"/>
</dbReference>
<gene>
    <name evidence="2" type="ORF">A2U01_0005145</name>
</gene>
<accession>A0A392MDF8</accession>
<protein>
    <submittedName>
        <fullName evidence="2">DNA polymerase zeta catalytic subunit-like</fullName>
    </submittedName>
</protein>
<dbReference type="GO" id="GO:0000724">
    <property type="term" value="P:double-strand break repair via homologous recombination"/>
    <property type="evidence" value="ECO:0007669"/>
    <property type="project" value="TreeGrafter"/>
</dbReference>
<evidence type="ECO:0000313" key="3">
    <source>
        <dbReference type="Proteomes" id="UP000265520"/>
    </source>
</evidence>
<dbReference type="SUPFAM" id="SSF53098">
    <property type="entry name" value="Ribonuclease H-like"/>
    <property type="match status" value="1"/>
</dbReference>
<dbReference type="GO" id="GO:0005634">
    <property type="term" value="C:nucleus"/>
    <property type="evidence" value="ECO:0007669"/>
    <property type="project" value="TreeGrafter"/>
</dbReference>
<reference evidence="2 3" key="1">
    <citation type="journal article" date="2018" name="Front. Plant Sci.">
        <title>Red Clover (Trifolium pratense) and Zigzag Clover (T. medium) - A Picture of Genomic Similarities and Differences.</title>
        <authorList>
            <person name="Dluhosova J."/>
            <person name="Istvanek J."/>
            <person name="Nedelnik J."/>
            <person name="Repkova J."/>
        </authorList>
    </citation>
    <scope>NUCLEOTIDE SEQUENCE [LARGE SCALE GENOMIC DNA]</scope>
    <source>
        <strain evidence="3">cv. 10/8</strain>
        <tissue evidence="2">Leaf</tissue>
    </source>
</reference>
<evidence type="ECO:0000313" key="2">
    <source>
        <dbReference type="EMBL" id="MCH84314.1"/>
    </source>
</evidence>
<dbReference type="AlphaFoldDB" id="A0A392MDF8"/>
<keyword evidence="3" id="KW-1185">Reference proteome</keyword>
<dbReference type="GO" id="GO:0003887">
    <property type="term" value="F:DNA-directed DNA polymerase activity"/>
    <property type="evidence" value="ECO:0007669"/>
    <property type="project" value="TreeGrafter"/>
</dbReference>
<feature type="region of interest" description="Disordered" evidence="1">
    <location>
        <begin position="76"/>
        <end position="96"/>
    </location>
</feature>
<name>A0A392MDF8_9FABA</name>
<sequence>DAYTYTVAASLEKALKLKGSAGSSRQHVHGCSLAGAVLDKSLQPHESHIPFILQFLVDYNLYGMGHLHLSKIRFRHPMPDSTNKKLDINSQHRKVS</sequence>
<dbReference type="Proteomes" id="UP000265520">
    <property type="component" value="Unassembled WGS sequence"/>
</dbReference>
<dbReference type="InterPro" id="IPR012337">
    <property type="entry name" value="RNaseH-like_sf"/>
</dbReference>
<dbReference type="GO" id="GO:0016035">
    <property type="term" value="C:zeta DNA polymerase complex"/>
    <property type="evidence" value="ECO:0007669"/>
    <property type="project" value="InterPro"/>
</dbReference>
<evidence type="ECO:0000256" key="1">
    <source>
        <dbReference type="SAM" id="MobiDB-lite"/>
    </source>
</evidence>
<dbReference type="InterPro" id="IPR030559">
    <property type="entry name" value="PolZ_Rev3"/>
</dbReference>
<dbReference type="Gene3D" id="3.30.342.10">
    <property type="entry name" value="DNA Polymerase, chain B, domain 1"/>
    <property type="match status" value="1"/>
</dbReference>
<proteinExistence type="predicted"/>
<dbReference type="EMBL" id="LXQA010006625">
    <property type="protein sequence ID" value="MCH84314.1"/>
    <property type="molecule type" value="Genomic_DNA"/>
</dbReference>
<feature type="non-terminal residue" evidence="2">
    <location>
        <position position="1"/>
    </location>
</feature>
<comment type="caution">
    <text evidence="2">The sequence shown here is derived from an EMBL/GenBank/DDBJ whole genome shotgun (WGS) entry which is preliminary data.</text>
</comment>
<organism evidence="2 3">
    <name type="scientific">Trifolium medium</name>
    <dbReference type="NCBI Taxonomy" id="97028"/>
    <lineage>
        <taxon>Eukaryota</taxon>
        <taxon>Viridiplantae</taxon>
        <taxon>Streptophyta</taxon>
        <taxon>Embryophyta</taxon>
        <taxon>Tracheophyta</taxon>
        <taxon>Spermatophyta</taxon>
        <taxon>Magnoliopsida</taxon>
        <taxon>eudicotyledons</taxon>
        <taxon>Gunneridae</taxon>
        <taxon>Pentapetalae</taxon>
        <taxon>rosids</taxon>
        <taxon>fabids</taxon>
        <taxon>Fabales</taxon>
        <taxon>Fabaceae</taxon>
        <taxon>Papilionoideae</taxon>
        <taxon>50 kb inversion clade</taxon>
        <taxon>NPAAA clade</taxon>
        <taxon>Hologalegina</taxon>
        <taxon>IRL clade</taxon>
        <taxon>Trifolieae</taxon>
        <taxon>Trifolium</taxon>
    </lineage>
</organism>
<dbReference type="PANTHER" id="PTHR45812">
    <property type="entry name" value="DNA POLYMERASE ZETA CATALYTIC SUBUNIT"/>
    <property type="match status" value="1"/>
</dbReference>
<dbReference type="PANTHER" id="PTHR45812:SF1">
    <property type="entry name" value="DNA POLYMERASE ZETA CATALYTIC SUBUNIT"/>
    <property type="match status" value="1"/>
</dbReference>